<gene>
    <name evidence="3" type="ORF">KI688_010098</name>
</gene>
<dbReference type="EMBL" id="JAHRHY010000005">
    <property type="protein sequence ID" value="KAG9069201.1"/>
    <property type="molecule type" value="Genomic_DNA"/>
</dbReference>
<keyword evidence="2" id="KW-0472">Membrane</keyword>
<keyword evidence="2" id="KW-0812">Transmembrane</keyword>
<feature type="region of interest" description="Disordered" evidence="1">
    <location>
        <begin position="577"/>
        <end position="613"/>
    </location>
</feature>
<feature type="compositionally biased region" description="Low complexity" evidence="1">
    <location>
        <begin position="42"/>
        <end position="93"/>
    </location>
</feature>
<feature type="region of interest" description="Disordered" evidence="1">
    <location>
        <begin position="455"/>
        <end position="508"/>
    </location>
</feature>
<proteinExistence type="predicted"/>
<evidence type="ECO:0000256" key="2">
    <source>
        <dbReference type="SAM" id="Phobius"/>
    </source>
</evidence>
<dbReference type="Proteomes" id="UP000707451">
    <property type="component" value="Unassembled WGS sequence"/>
</dbReference>
<protein>
    <submittedName>
        <fullName evidence="3">Uncharacterized protein</fullName>
    </submittedName>
</protein>
<feature type="compositionally biased region" description="Polar residues" evidence="1">
    <location>
        <begin position="30"/>
        <end position="41"/>
    </location>
</feature>
<feature type="region of interest" description="Disordered" evidence="1">
    <location>
        <begin position="273"/>
        <end position="300"/>
    </location>
</feature>
<accession>A0A9P7XXX9</accession>
<dbReference type="PRINTS" id="PR01217">
    <property type="entry name" value="PRICHEXTENSN"/>
</dbReference>
<name>A0A9P7XXX9_9FUNG</name>
<dbReference type="AlphaFoldDB" id="A0A9P7XXX9"/>
<feature type="compositionally biased region" description="Polar residues" evidence="1">
    <location>
        <begin position="456"/>
        <end position="496"/>
    </location>
</feature>
<evidence type="ECO:0000313" key="4">
    <source>
        <dbReference type="Proteomes" id="UP000707451"/>
    </source>
</evidence>
<feature type="transmembrane region" description="Helical" evidence="2">
    <location>
        <begin position="240"/>
        <end position="262"/>
    </location>
</feature>
<feature type="compositionally biased region" description="Low complexity" evidence="1">
    <location>
        <begin position="1"/>
        <end position="27"/>
    </location>
</feature>
<feature type="compositionally biased region" description="Basic and acidic residues" evidence="1">
    <location>
        <begin position="273"/>
        <end position="282"/>
    </location>
</feature>
<reference evidence="3" key="1">
    <citation type="submission" date="2021-06" db="EMBL/GenBank/DDBJ databases">
        <title>Genome Sequence of Mortierella hyaline Strain SCG-10, a Cold-Adapted, Nitrate-Reducing Fungus Isolated from Soil in Minnesota, USA.</title>
        <authorList>
            <person name="Aldossari N."/>
        </authorList>
    </citation>
    <scope>NUCLEOTIDE SEQUENCE</scope>
    <source>
        <strain evidence="3">SCG-10</strain>
    </source>
</reference>
<feature type="region of interest" description="Disordered" evidence="1">
    <location>
        <begin position="1"/>
        <end position="168"/>
    </location>
</feature>
<dbReference type="OrthoDB" id="2441670at2759"/>
<evidence type="ECO:0000313" key="3">
    <source>
        <dbReference type="EMBL" id="KAG9069201.1"/>
    </source>
</evidence>
<keyword evidence="2" id="KW-1133">Transmembrane helix</keyword>
<sequence length="664" mass="69595">MQDPGTAAPPDTTSAPSTPSKPSSQPTVDPPNTTTDSKSSEAATPTSIAPITTTDKPTTTTTMSTAEPLITTTGESPVVTTTTNPPVTTTDPPMTTPPTTEPTVTAATTEPPVTATTTDHPVTNTTTDPPVTATTTTKDPPVTTTTTTEVPPVKTTTTKDPPVKTTTTTTSPYTTRYVTTISIVTVTTIVPETTIISGKGTTIYITRSTTSPVPTIIQDPTQEPATTQIDSSAKGGLQTWQITLIVVATLVIMGAVGAAVLVGRIKRERKKRDSMLFSDKPESVLGSEMGESGGGRSNRTLVVGGQQKHYHPGQNGGGSGWRERLSAWRPWDSHGSYHQQQQYPGGLEYNQGTGQGGGGGLWLMDESDPNYDRSAAVASVDAAMRPVSYDTNGRLSGVGDTIVGEEDPHYYGSYPYTAQAQGRHYDQDEATPATATAMVAAPRGVVGTLNPLDDLANSSVQRGPSSVGTAATAMTSRSQQGHLQQQSSRGSLTGRISPSIGRLERLSTEEGSDYVDSHGLHRQSQDWTLSSVTSAGAGVGASTGTGAIEDRTSIRVDPDQLESHAIYELVRNAPQAILGTSPPKAQDSVRGESPTLPSAPLPPPLSTTATDTETVEMITDGDTENNNAVSESHPTEITLLSVESTPVLKHACLDSEQQQQQPPQ</sequence>
<feature type="compositionally biased region" description="Low complexity" evidence="1">
    <location>
        <begin position="101"/>
        <end position="168"/>
    </location>
</feature>
<keyword evidence="4" id="KW-1185">Reference proteome</keyword>
<organism evidence="3 4">
    <name type="scientific">Linnemannia hyalina</name>
    <dbReference type="NCBI Taxonomy" id="64524"/>
    <lineage>
        <taxon>Eukaryota</taxon>
        <taxon>Fungi</taxon>
        <taxon>Fungi incertae sedis</taxon>
        <taxon>Mucoromycota</taxon>
        <taxon>Mortierellomycotina</taxon>
        <taxon>Mortierellomycetes</taxon>
        <taxon>Mortierellales</taxon>
        <taxon>Mortierellaceae</taxon>
        <taxon>Linnemannia</taxon>
    </lineage>
</organism>
<evidence type="ECO:0000256" key="1">
    <source>
        <dbReference type="SAM" id="MobiDB-lite"/>
    </source>
</evidence>
<comment type="caution">
    <text evidence="3">The sequence shown here is derived from an EMBL/GenBank/DDBJ whole genome shotgun (WGS) entry which is preliminary data.</text>
</comment>